<comment type="pathway">
    <text evidence="5 14">Isoprenoid biosynthesis; isopentenyl diphosphate biosynthesis via DXP pathway; isopentenyl diphosphate from 1-deoxy-D-xylulose 5-phosphate: step 2/6.</text>
</comment>
<reference evidence="16" key="1">
    <citation type="submission" date="2022-07" db="EMBL/GenBank/DDBJ databases">
        <title>Parvularcula maris sp. nov., an algicidal bacterium isolated from seawater.</title>
        <authorList>
            <person name="Li F."/>
        </authorList>
    </citation>
    <scope>NUCLEOTIDE SEQUENCE</scope>
    <source>
        <strain evidence="16">BGMRC 0090</strain>
    </source>
</reference>
<comment type="catalytic activity">
    <reaction evidence="2 14">
        <text>2-C-methyl-D-erythritol 4-phosphate + CTP + H(+) = 4-CDP-2-C-methyl-D-erythritol + diphosphate</text>
        <dbReference type="Rhea" id="RHEA:13429"/>
        <dbReference type="ChEBI" id="CHEBI:15378"/>
        <dbReference type="ChEBI" id="CHEBI:33019"/>
        <dbReference type="ChEBI" id="CHEBI:37563"/>
        <dbReference type="ChEBI" id="CHEBI:57823"/>
        <dbReference type="ChEBI" id="CHEBI:58262"/>
        <dbReference type="EC" id="2.7.7.60"/>
    </reaction>
</comment>
<evidence type="ECO:0000256" key="9">
    <source>
        <dbReference type="ARBA" id="ARBA00022695"/>
    </source>
</evidence>
<comment type="catalytic activity">
    <reaction evidence="1 14">
        <text>4-CDP-2-C-methyl-D-erythritol 2-phosphate = 2-C-methyl-D-erythritol 2,4-cyclic diphosphate + CMP</text>
        <dbReference type="Rhea" id="RHEA:23864"/>
        <dbReference type="ChEBI" id="CHEBI:57919"/>
        <dbReference type="ChEBI" id="CHEBI:58483"/>
        <dbReference type="ChEBI" id="CHEBI:60377"/>
        <dbReference type="EC" id="4.6.1.12"/>
    </reaction>
</comment>
<evidence type="ECO:0000259" key="15">
    <source>
        <dbReference type="Pfam" id="PF02542"/>
    </source>
</evidence>
<evidence type="ECO:0000256" key="4">
    <source>
        <dbReference type="ARBA" id="ARBA00004709"/>
    </source>
</evidence>
<evidence type="ECO:0000313" key="16">
    <source>
        <dbReference type="EMBL" id="MCQ8184331.1"/>
    </source>
</evidence>
<feature type="binding site" evidence="14">
    <location>
        <begin position="261"/>
        <end position="262"/>
    </location>
    <ligand>
        <name>4-CDP-2-C-methyl-D-erythritol 2-phosphate</name>
        <dbReference type="ChEBI" id="CHEBI:57919"/>
    </ligand>
</feature>
<evidence type="ECO:0000256" key="1">
    <source>
        <dbReference type="ARBA" id="ARBA00000200"/>
    </source>
</evidence>
<dbReference type="PANTHER" id="PTHR43181">
    <property type="entry name" value="2-C-METHYL-D-ERYTHRITOL 2,4-CYCLODIPHOSPHATE SYNTHASE, CHLOROPLASTIC"/>
    <property type="match status" value="1"/>
</dbReference>
<dbReference type="GO" id="GO:0019288">
    <property type="term" value="P:isopentenyl diphosphate biosynthetic process, methylerythritol 4-phosphate pathway"/>
    <property type="evidence" value="ECO:0007669"/>
    <property type="project" value="UniProtKB-UniRule"/>
</dbReference>
<feature type="site" description="Transition state stabilizer" evidence="14">
    <location>
        <position position="15"/>
    </location>
</feature>
<keyword evidence="10 14" id="KW-0479">Metal-binding</keyword>
<feature type="region of interest" description="2-C-methyl-D-erythritol 2,4-cyclodiphosphate synthase" evidence="14">
    <location>
        <begin position="229"/>
        <end position="387"/>
    </location>
</feature>
<evidence type="ECO:0000256" key="5">
    <source>
        <dbReference type="ARBA" id="ARBA00004787"/>
    </source>
</evidence>
<dbReference type="InterPro" id="IPR036571">
    <property type="entry name" value="MECDP_synthase_sf"/>
</dbReference>
<feature type="binding site" evidence="14">
    <location>
        <begin position="283"/>
        <end position="285"/>
    </location>
    <ligand>
        <name>4-CDP-2-C-methyl-D-erythritol 2-phosphate</name>
        <dbReference type="ChEBI" id="CHEBI:57919"/>
    </ligand>
</feature>
<feature type="site" description="Transition state stabilizer" evidence="14">
    <location>
        <position position="261"/>
    </location>
</feature>
<dbReference type="InterPro" id="IPR020555">
    <property type="entry name" value="MECDP_synthase_CS"/>
</dbReference>
<feature type="binding site" evidence="14">
    <location>
        <position position="369"/>
    </location>
    <ligand>
        <name>4-CDP-2-C-methyl-D-erythritol 2-phosphate</name>
        <dbReference type="ChEBI" id="CHEBI:57919"/>
    </ligand>
</feature>
<keyword evidence="9 14" id="KW-0548">Nucleotidyltransferase</keyword>
<dbReference type="PROSITE" id="PS01295">
    <property type="entry name" value="ISPD"/>
    <property type="match status" value="1"/>
</dbReference>
<comment type="pathway">
    <text evidence="4 14">Isoprenoid biosynthesis; isopentenyl diphosphate biosynthesis via DXP pathway; isopentenyl diphosphate from 1-deoxy-D-xylulose 5-phosphate: step 4/6.</text>
</comment>
<comment type="cofactor">
    <cofactor evidence="3 14">
        <name>a divalent metal cation</name>
        <dbReference type="ChEBI" id="CHEBI:60240"/>
    </cofactor>
</comment>
<feature type="binding site" evidence="14">
    <location>
        <begin position="359"/>
        <end position="362"/>
    </location>
    <ligand>
        <name>4-CDP-2-C-methyl-D-erythritol 2-phosphate</name>
        <dbReference type="ChEBI" id="CHEBI:57919"/>
    </ligand>
</feature>
<comment type="similarity">
    <text evidence="14">In the N-terminal section; belongs to the IspD/TarI cytidylyltransferase family. IspD subfamily.</text>
</comment>
<sequence>MSVAVLIVAAGKGLRAGGELPKQYQLLGGEPVLRRTLRAFEEHAEVDRIQVVIGEGADELYARSATGITKALPPVPGGAERQVSVRLGLQALASSEPEIVLIHDAARPFVSAATISRCVAEARKNGAALAALPLSDTLKREGAKGLAEETVPRAGLWRAQTPQAFRFELIRELHERFADRDDMTDDASLAEAAGHGVALVEDETTNLKITRPEDFALAEKLLGAPMETRTGSGFDVHAFEEGDHVTLCGVMVPHTHKLKGHSDADVGMHALTDAIYGALCEGDIGQHFPPSDEQWRGAPSDVFLRHAADLVKKRCGRIVHCDVTIICEAPKVGPHRETMRGVLAEIMGTDLSRVSVKATTTEALGFTGRREGIAAQAIATIKLPSHG</sequence>
<dbReference type="EMBL" id="JANIBC010000001">
    <property type="protein sequence ID" value="MCQ8184331.1"/>
    <property type="molecule type" value="Genomic_DNA"/>
</dbReference>
<dbReference type="GO" id="GO:0016114">
    <property type="term" value="P:terpenoid biosynthetic process"/>
    <property type="evidence" value="ECO:0007669"/>
    <property type="project" value="InterPro"/>
</dbReference>
<feature type="site" description="Positions MEP for the nucleophilic attack" evidence="14">
    <location>
        <position position="153"/>
    </location>
</feature>
<dbReference type="Gene3D" id="3.30.1330.50">
    <property type="entry name" value="2-C-methyl-D-erythritol 2,4-cyclodiphosphate synthase"/>
    <property type="match status" value="1"/>
</dbReference>
<dbReference type="InterPro" id="IPR029044">
    <property type="entry name" value="Nucleotide-diphossugar_trans"/>
</dbReference>
<feature type="binding site" evidence="14">
    <location>
        <position position="366"/>
    </location>
    <ligand>
        <name>4-CDP-2-C-methyl-D-erythritol 2-phosphate</name>
        <dbReference type="ChEBI" id="CHEBI:57919"/>
    </ligand>
</feature>
<feature type="binding site" evidence="14">
    <location>
        <begin position="235"/>
        <end position="237"/>
    </location>
    <ligand>
        <name>4-CDP-2-C-methyl-D-erythritol 2-phosphate</name>
        <dbReference type="ChEBI" id="CHEBI:57919"/>
    </ligand>
</feature>
<dbReference type="InterPro" id="IPR026596">
    <property type="entry name" value="IspD/F"/>
</dbReference>
<dbReference type="RefSeq" id="WP_256618136.1">
    <property type="nucleotide sequence ID" value="NZ_JANIBC010000001.1"/>
</dbReference>
<comment type="similarity">
    <text evidence="6">Belongs to the IspF family.</text>
</comment>
<dbReference type="Pfam" id="PF01128">
    <property type="entry name" value="IspD"/>
    <property type="match status" value="1"/>
</dbReference>
<gene>
    <name evidence="14" type="primary">ispDF</name>
    <name evidence="16" type="ORF">NOG11_02930</name>
</gene>
<dbReference type="InterPro" id="IPR018294">
    <property type="entry name" value="ISPD_synthase_CS"/>
</dbReference>
<dbReference type="EC" id="2.7.7.60" evidence="14"/>
<dbReference type="PANTHER" id="PTHR43181:SF1">
    <property type="entry name" value="2-C-METHYL-D-ERYTHRITOL 2,4-CYCLODIPHOSPHATE SYNTHASE, CHLOROPLASTIC"/>
    <property type="match status" value="1"/>
</dbReference>
<dbReference type="GO" id="GO:0046872">
    <property type="term" value="F:metal ion binding"/>
    <property type="evidence" value="ECO:0007669"/>
    <property type="project" value="UniProtKB-KW"/>
</dbReference>
<comment type="function">
    <text evidence="14">Bifunctional enzyme that catalyzes the formation of 4-diphosphocytidyl-2-C-methyl-D-erythritol from CTP and 2-C-methyl-D-erythritol 4-phosphate (MEP) (IspD), and catalyzes the conversion of 4-diphosphocytidyl-2-C-methyl-D-erythritol 2-phosphate (CDP-ME2P) to 2-C-methyl-D-erythritol 2,4-cyclodiphosphate (ME-CPP) with a corresponding release of cytidine 5-monophosphate (CMP) (IspF).</text>
</comment>
<feature type="binding site" evidence="14">
    <location>
        <position position="269"/>
    </location>
    <ligand>
        <name>a divalent metal cation</name>
        <dbReference type="ChEBI" id="CHEBI:60240"/>
    </ligand>
</feature>
<feature type="domain" description="2-C-methyl-D-erythritol 2,4-cyclodiphosphate synthase" evidence="15">
    <location>
        <begin position="229"/>
        <end position="381"/>
    </location>
</feature>
<dbReference type="GO" id="GO:0050518">
    <property type="term" value="F:2-C-methyl-D-erythritol 4-phosphate cytidylyltransferase activity"/>
    <property type="evidence" value="ECO:0007669"/>
    <property type="project" value="UniProtKB-UniRule"/>
</dbReference>
<dbReference type="InterPro" id="IPR034683">
    <property type="entry name" value="IspD/TarI"/>
</dbReference>
<evidence type="ECO:0000256" key="8">
    <source>
        <dbReference type="ARBA" id="ARBA00022679"/>
    </source>
</evidence>
<dbReference type="EC" id="4.6.1.12" evidence="14"/>
<dbReference type="CDD" id="cd02516">
    <property type="entry name" value="CDP-ME_synthetase"/>
    <property type="match status" value="1"/>
</dbReference>
<name>A0A9X2L7E3_9PROT</name>
<feature type="site" description="Transition state stabilizer" evidence="14">
    <location>
        <position position="22"/>
    </location>
</feature>
<evidence type="ECO:0000256" key="13">
    <source>
        <dbReference type="ARBA" id="ARBA00023268"/>
    </source>
</evidence>
<dbReference type="Pfam" id="PF02542">
    <property type="entry name" value="YgbB"/>
    <property type="match status" value="1"/>
</dbReference>
<accession>A0A9X2L7E3</accession>
<evidence type="ECO:0000256" key="10">
    <source>
        <dbReference type="ARBA" id="ARBA00022723"/>
    </source>
</evidence>
<feature type="region of interest" description="2-C-methyl-D-erythritol 4-phosphate cytidylyltransferase" evidence="14">
    <location>
        <begin position="1"/>
        <end position="228"/>
    </location>
</feature>
<evidence type="ECO:0000313" key="17">
    <source>
        <dbReference type="Proteomes" id="UP001142610"/>
    </source>
</evidence>
<dbReference type="NCBIfam" id="NF006899">
    <property type="entry name" value="PRK09382.1"/>
    <property type="match status" value="1"/>
</dbReference>
<dbReference type="HAMAP" id="MF_00108">
    <property type="entry name" value="IspD"/>
    <property type="match status" value="1"/>
</dbReference>
<evidence type="ECO:0000256" key="3">
    <source>
        <dbReference type="ARBA" id="ARBA00001968"/>
    </source>
</evidence>
<dbReference type="FunFam" id="3.90.550.10:FF:000003">
    <property type="entry name" value="2-C-methyl-D-erythritol 4-phosphate cytidylyltransferase"/>
    <property type="match status" value="1"/>
</dbReference>
<dbReference type="Gene3D" id="3.90.550.10">
    <property type="entry name" value="Spore Coat Polysaccharide Biosynthesis Protein SpsA, Chain A"/>
    <property type="match status" value="1"/>
</dbReference>
<comment type="similarity">
    <text evidence="14">In the C-terminal section; belongs to the IspF family.</text>
</comment>
<evidence type="ECO:0000256" key="6">
    <source>
        <dbReference type="ARBA" id="ARBA00008480"/>
    </source>
</evidence>
<dbReference type="PROSITE" id="PS01350">
    <property type="entry name" value="ISPF"/>
    <property type="match status" value="1"/>
</dbReference>
<feature type="site" description="Transition state stabilizer" evidence="14">
    <location>
        <position position="360"/>
    </location>
</feature>
<evidence type="ECO:0000256" key="11">
    <source>
        <dbReference type="ARBA" id="ARBA00023229"/>
    </source>
</evidence>
<comment type="similarity">
    <text evidence="7">Belongs to the IspD/TarI cytidylyltransferase family. IspD subfamily.</text>
</comment>
<organism evidence="16 17">
    <name type="scientific">Parvularcula maris</name>
    <dbReference type="NCBI Taxonomy" id="2965077"/>
    <lineage>
        <taxon>Bacteria</taxon>
        <taxon>Pseudomonadati</taxon>
        <taxon>Pseudomonadota</taxon>
        <taxon>Alphaproteobacteria</taxon>
        <taxon>Parvularculales</taxon>
        <taxon>Parvularculaceae</taxon>
        <taxon>Parvularcula</taxon>
    </lineage>
</organism>
<dbReference type="GO" id="GO:0008685">
    <property type="term" value="F:2-C-methyl-D-erythritol 2,4-cyclodiphosphate synthase activity"/>
    <property type="evidence" value="ECO:0007669"/>
    <property type="project" value="UniProtKB-UniRule"/>
</dbReference>
<evidence type="ECO:0000256" key="12">
    <source>
        <dbReference type="ARBA" id="ARBA00023239"/>
    </source>
</evidence>
<dbReference type="SUPFAM" id="SSF53448">
    <property type="entry name" value="Nucleotide-diphospho-sugar transferases"/>
    <property type="match status" value="1"/>
</dbReference>
<keyword evidence="8 14" id="KW-0808">Transferase</keyword>
<evidence type="ECO:0000256" key="7">
    <source>
        <dbReference type="ARBA" id="ARBA00009789"/>
    </source>
</evidence>
<evidence type="ECO:0000256" key="2">
    <source>
        <dbReference type="ARBA" id="ARBA00001282"/>
    </source>
</evidence>
<keyword evidence="11 14" id="KW-0414">Isoprene biosynthesis</keyword>
<dbReference type="Proteomes" id="UP001142610">
    <property type="component" value="Unassembled WGS sequence"/>
</dbReference>
<dbReference type="NCBIfam" id="TIGR00453">
    <property type="entry name" value="ispD"/>
    <property type="match status" value="1"/>
</dbReference>
<feature type="binding site" evidence="14">
    <location>
        <position position="235"/>
    </location>
    <ligand>
        <name>a divalent metal cation</name>
        <dbReference type="ChEBI" id="CHEBI:60240"/>
    </ligand>
</feature>
<comment type="caution">
    <text evidence="14">Lacks conserved residue(s) required for the propagation of feature annotation.</text>
</comment>
<dbReference type="NCBIfam" id="TIGR00151">
    <property type="entry name" value="ispF"/>
    <property type="match status" value="1"/>
</dbReference>
<feature type="binding site" evidence="14">
    <location>
        <position position="237"/>
    </location>
    <ligand>
        <name>a divalent metal cation</name>
        <dbReference type="ChEBI" id="CHEBI:60240"/>
    </ligand>
</feature>
<keyword evidence="17" id="KW-1185">Reference proteome</keyword>
<dbReference type="HAMAP" id="MF_00107">
    <property type="entry name" value="IspF"/>
    <property type="match status" value="1"/>
</dbReference>
<dbReference type="InterPro" id="IPR003526">
    <property type="entry name" value="MECDP_synthase"/>
</dbReference>
<protein>
    <recommendedName>
        <fullName evidence="14">Bifunctional enzyme IspD/IspF</fullName>
    </recommendedName>
    <domain>
        <recommendedName>
            <fullName evidence="14">2-C-methyl-D-erythritol 4-phosphate cytidylyltransferase</fullName>
            <ecNumber evidence="14">2.7.7.60</ecNumber>
        </recommendedName>
        <alternativeName>
            <fullName evidence="14">4-diphosphocytidyl-2C-methyl-D-erythritol synthase</fullName>
        </alternativeName>
        <alternativeName>
            <fullName evidence="14">MEP cytidylyltransferase</fullName>
            <shortName evidence="14">MCT</shortName>
        </alternativeName>
    </domain>
    <domain>
        <recommendedName>
            <fullName evidence="14">2-C-methyl-D-erythritol 2,4-cyclodiphosphate synthase</fullName>
            <shortName evidence="14">MECDP-synthase</shortName>
            <shortName evidence="14">MECPP-synthase</shortName>
            <shortName evidence="14">MECPS</shortName>
            <ecNumber evidence="14">4.6.1.12</ecNumber>
        </recommendedName>
    </domain>
</protein>
<proteinExistence type="inferred from homology"/>
<dbReference type="InterPro" id="IPR001228">
    <property type="entry name" value="IspD"/>
</dbReference>
<dbReference type="CDD" id="cd00554">
    <property type="entry name" value="MECDP_synthase"/>
    <property type="match status" value="1"/>
</dbReference>
<dbReference type="HAMAP" id="MF_01520">
    <property type="entry name" value="IspDF"/>
    <property type="match status" value="1"/>
</dbReference>
<feature type="site" description="Positions MEP for the nucleophilic attack" evidence="14">
    <location>
        <position position="208"/>
    </location>
</feature>
<dbReference type="AlphaFoldDB" id="A0A9X2L7E3"/>
<dbReference type="SUPFAM" id="SSF69765">
    <property type="entry name" value="IpsF-like"/>
    <property type="match status" value="1"/>
</dbReference>
<keyword evidence="13 14" id="KW-0511">Multifunctional enzyme</keyword>
<keyword evidence="12 14" id="KW-0456">Lyase</keyword>
<evidence type="ECO:0000256" key="14">
    <source>
        <dbReference type="HAMAP-Rule" id="MF_01520"/>
    </source>
</evidence>
<comment type="caution">
    <text evidence="16">The sequence shown here is derived from an EMBL/GenBank/DDBJ whole genome shotgun (WGS) entry which is preliminary data.</text>
</comment>